<sequence length="366" mass="40351">MKKNILISGFLTLFVLLFSCSNSNDSAETPAVESPVAVDSFIRGADLSFLPEIETSGAVLYNSNNQAEDMITTLKNAGCNTVRIRLWKNPANGRSGMAEVKALSQRVKQAGLKVWLTVHYSDTWADPAVQTTPAEWKNLSFTDLKTAVANYTSTTLTEINPDIIQIGNEINSGLLWPQGNLINQEVQSISLLATASATIRAKAPNTKIMIHYAGVKASDTNWFFNKIKSIDYDYIGLSYYPIWHGKDLEVIKTGINTLGKTYSKKVIIAETAYPFTLGYNDWTNNIVGLDSQLVSGYPATPDGQKNFVLAVKTLVKESEYGLGFAYWGGEWISFKGNQAANGSTFENQAFYDFNNKALPVLQVFNK</sequence>
<organism evidence="7 8">
    <name type="scientific">Flavobacterium omnivorum</name>
    <dbReference type="NCBI Taxonomy" id="178355"/>
    <lineage>
        <taxon>Bacteria</taxon>
        <taxon>Pseudomonadati</taxon>
        <taxon>Bacteroidota</taxon>
        <taxon>Flavobacteriia</taxon>
        <taxon>Flavobacteriales</taxon>
        <taxon>Flavobacteriaceae</taxon>
        <taxon>Flavobacterium</taxon>
    </lineage>
</organism>
<dbReference type="InterPro" id="IPR011683">
    <property type="entry name" value="Glyco_hydro_53"/>
</dbReference>
<evidence type="ECO:0000256" key="2">
    <source>
        <dbReference type="ARBA" id="ARBA00010687"/>
    </source>
</evidence>
<dbReference type="GO" id="GO:0031218">
    <property type="term" value="F:arabinogalactan endo-1,4-beta-galactosidase activity"/>
    <property type="evidence" value="ECO:0007669"/>
    <property type="project" value="UniProtKB-EC"/>
</dbReference>
<dbReference type="Gene3D" id="3.20.20.80">
    <property type="entry name" value="Glycosidases"/>
    <property type="match status" value="1"/>
</dbReference>
<reference evidence="8" key="1">
    <citation type="submission" date="2016-10" db="EMBL/GenBank/DDBJ databases">
        <authorList>
            <person name="Varghese N."/>
            <person name="Submissions S."/>
        </authorList>
    </citation>
    <scope>NUCLEOTIDE SEQUENCE [LARGE SCALE GENOMIC DNA]</scope>
    <source>
        <strain evidence="8">CGMCC 1.2747</strain>
    </source>
</reference>
<dbReference type="PANTHER" id="PTHR34983:SF1">
    <property type="entry name" value="ARABINOGALACTAN ENDO-BETA-1,4-GALACTANASE A"/>
    <property type="match status" value="1"/>
</dbReference>
<dbReference type="Pfam" id="PF07745">
    <property type="entry name" value="Glyco_hydro_53"/>
    <property type="match status" value="1"/>
</dbReference>
<dbReference type="Proteomes" id="UP000199274">
    <property type="component" value="Unassembled WGS sequence"/>
</dbReference>
<dbReference type="GO" id="GO:0045490">
    <property type="term" value="P:pectin catabolic process"/>
    <property type="evidence" value="ECO:0007669"/>
    <property type="project" value="TreeGrafter"/>
</dbReference>
<accession>A0A1G7YSA5</accession>
<dbReference type="PANTHER" id="PTHR34983">
    <property type="entry name" value="ARABINOGALACTAN ENDO-BETA-1,4-GALACTANASE A"/>
    <property type="match status" value="1"/>
</dbReference>
<feature type="signal peptide" evidence="6">
    <location>
        <begin position="1"/>
        <end position="26"/>
    </location>
</feature>
<dbReference type="EMBL" id="FNDB01000003">
    <property type="protein sequence ID" value="SDG99324.1"/>
    <property type="molecule type" value="Genomic_DNA"/>
</dbReference>
<gene>
    <name evidence="7" type="ORF">SAMN04488062_103307</name>
</gene>
<evidence type="ECO:0000256" key="5">
    <source>
        <dbReference type="ARBA" id="ARBA00023295"/>
    </source>
</evidence>
<dbReference type="RefSeq" id="WP_091255992.1">
    <property type="nucleotide sequence ID" value="NZ_FNDB01000003.1"/>
</dbReference>
<comment type="similarity">
    <text evidence="2 6">Belongs to the glycosyl hydrolase 53 family.</text>
</comment>
<keyword evidence="8" id="KW-1185">Reference proteome</keyword>
<evidence type="ECO:0000256" key="4">
    <source>
        <dbReference type="ARBA" id="ARBA00022801"/>
    </source>
</evidence>
<dbReference type="OrthoDB" id="9768786at2"/>
<comment type="catalytic activity">
    <reaction evidence="1 6">
        <text>The enzyme specifically hydrolyzes (1-&gt;4)-beta-D-galactosidic linkages in type I arabinogalactans.</text>
        <dbReference type="EC" id="3.2.1.89"/>
    </reaction>
</comment>
<feature type="chain" id="PRO_5011330565" description="Arabinogalactan endo-beta-1,4-galactanase" evidence="6">
    <location>
        <begin position="27"/>
        <end position="366"/>
    </location>
</feature>
<evidence type="ECO:0000256" key="6">
    <source>
        <dbReference type="RuleBase" id="RU361192"/>
    </source>
</evidence>
<dbReference type="SUPFAM" id="SSF51445">
    <property type="entry name" value="(Trans)glycosidases"/>
    <property type="match status" value="1"/>
</dbReference>
<keyword evidence="6" id="KW-0732">Signal</keyword>
<dbReference type="InterPro" id="IPR017853">
    <property type="entry name" value="GH"/>
</dbReference>
<evidence type="ECO:0000256" key="3">
    <source>
        <dbReference type="ARBA" id="ARBA00012556"/>
    </source>
</evidence>
<keyword evidence="5 6" id="KW-0326">Glycosidase</keyword>
<evidence type="ECO:0000313" key="8">
    <source>
        <dbReference type="Proteomes" id="UP000199274"/>
    </source>
</evidence>
<dbReference type="AlphaFoldDB" id="A0A1G7YSA5"/>
<evidence type="ECO:0000313" key="7">
    <source>
        <dbReference type="EMBL" id="SDG99324.1"/>
    </source>
</evidence>
<evidence type="ECO:0000256" key="1">
    <source>
        <dbReference type="ARBA" id="ARBA00001695"/>
    </source>
</evidence>
<proteinExistence type="inferred from homology"/>
<name>A0A1G7YSA5_9FLAO</name>
<dbReference type="STRING" id="178355.SAMN04488062_103307"/>
<dbReference type="EC" id="3.2.1.89" evidence="3 6"/>
<protein>
    <recommendedName>
        <fullName evidence="3 6">Arabinogalactan endo-beta-1,4-galactanase</fullName>
        <ecNumber evidence="3 6">3.2.1.89</ecNumber>
    </recommendedName>
</protein>
<dbReference type="PROSITE" id="PS51257">
    <property type="entry name" value="PROKAR_LIPOPROTEIN"/>
    <property type="match status" value="1"/>
</dbReference>
<dbReference type="GO" id="GO:0015926">
    <property type="term" value="F:glucosidase activity"/>
    <property type="evidence" value="ECO:0007669"/>
    <property type="project" value="InterPro"/>
</dbReference>
<keyword evidence="4 6" id="KW-0378">Hydrolase</keyword>